<feature type="compositionally biased region" description="Basic and acidic residues" evidence="1">
    <location>
        <begin position="79"/>
        <end position="97"/>
    </location>
</feature>
<dbReference type="OrthoDB" id="3070469at2759"/>
<feature type="region of interest" description="Disordered" evidence="1">
    <location>
        <begin position="215"/>
        <end position="237"/>
    </location>
</feature>
<sequence>MANSPMIAIRLNSDSSLASHVHKFRALEGVFAEHEAIKREVSLLKLLVEDLKGSSNDEEDEEFATDDDHGRICTVVPPEPERVNEHDEGHAAHHEADGGDEGCEDEGEHCDPSRPRSASSKHTVIMQDLTGRLTAPSNELEAALELSTSLQAQHTAAHSTISALESKQAASVVEAPPPPPPTPAQPEAESLTDILTVEGQWSSVREEWTTEMERLSSAREERKSEVQSNKSNLGNTTGKFDAGLAKLALLQRQQGATSRFWFIGMGSKGFCGRLATAPSPISLSADSD</sequence>
<feature type="compositionally biased region" description="Pro residues" evidence="1">
    <location>
        <begin position="175"/>
        <end position="184"/>
    </location>
</feature>
<evidence type="ECO:0000256" key="1">
    <source>
        <dbReference type="SAM" id="MobiDB-lite"/>
    </source>
</evidence>
<evidence type="ECO:0000313" key="3">
    <source>
        <dbReference type="Proteomes" id="UP000076532"/>
    </source>
</evidence>
<keyword evidence="3" id="KW-1185">Reference proteome</keyword>
<dbReference type="EMBL" id="KV417494">
    <property type="protein sequence ID" value="KZP30264.1"/>
    <property type="molecule type" value="Genomic_DNA"/>
</dbReference>
<name>A0A166T765_9AGAM</name>
<dbReference type="Proteomes" id="UP000076532">
    <property type="component" value="Unassembled WGS sequence"/>
</dbReference>
<feature type="compositionally biased region" description="Acidic residues" evidence="1">
    <location>
        <begin position="98"/>
        <end position="108"/>
    </location>
</feature>
<dbReference type="AlphaFoldDB" id="A0A166T765"/>
<feature type="compositionally biased region" description="Polar residues" evidence="1">
    <location>
        <begin position="226"/>
        <end position="237"/>
    </location>
</feature>
<feature type="region of interest" description="Disordered" evidence="1">
    <location>
        <begin position="157"/>
        <end position="188"/>
    </location>
</feature>
<proteinExistence type="predicted"/>
<protein>
    <submittedName>
        <fullName evidence="2">Uncharacterized protein</fullName>
    </submittedName>
</protein>
<evidence type="ECO:0000313" key="2">
    <source>
        <dbReference type="EMBL" id="KZP30264.1"/>
    </source>
</evidence>
<feature type="compositionally biased region" description="Basic and acidic residues" evidence="1">
    <location>
        <begin position="215"/>
        <end position="225"/>
    </location>
</feature>
<gene>
    <name evidence="2" type="ORF">FIBSPDRAFT_946002</name>
</gene>
<reference evidence="2 3" key="1">
    <citation type="journal article" date="2016" name="Mol. Biol. Evol.">
        <title>Comparative Genomics of Early-Diverging Mushroom-Forming Fungi Provides Insights into the Origins of Lignocellulose Decay Capabilities.</title>
        <authorList>
            <person name="Nagy L.G."/>
            <person name="Riley R."/>
            <person name="Tritt A."/>
            <person name="Adam C."/>
            <person name="Daum C."/>
            <person name="Floudas D."/>
            <person name="Sun H."/>
            <person name="Yadav J.S."/>
            <person name="Pangilinan J."/>
            <person name="Larsson K.H."/>
            <person name="Matsuura K."/>
            <person name="Barry K."/>
            <person name="Labutti K."/>
            <person name="Kuo R."/>
            <person name="Ohm R.A."/>
            <person name="Bhattacharya S.S."/>
            <person name="Shirouzu T."/>
            <person name="Yoshinaga Y."/>
            <person name="Martin F.M."/>
            <person name="Grigoriev I.V."/>
            <person name="Hibbett D.S."/>
        </authorList>
    </citation>
    <scope>NUCLEOTIDE SEQUENCE [LARGE SCALE GENOMIC DNA]</scope>
    <source>
        <strain evidence="2 3">CBS 109695</strain>
    </source>
</reference>
<accession>A0A166T765</accession>
<dbReference type="STRING" id="436010.A0A166T765"/>
<feature type="region of interest" description="Disordered" evidence="1">
    <location>
        <begin position="79"/>
        <end position="122"/>
    </location>
</feature>
<organism evidence="2 3">
    <name type="scientific">Athelia psychrophila</name>
    <dbReference type="NCBI Taxonomy" id="1759441"/>
    <lineage>
        <taxon>Eukaryota</taxon>
        <taxon>Fungi</taxon>
        <taxon>Dikarya</taxon>
        <taxon>Basidiomycota</taxon>
        <taxon>Agaricomycotina</taxon>
        <taxon>Agaricomycetes</taxon>
        <taxon>Agaricomycetidae</taxon>
        <taxon>Atheliales</taxon>
        <taxon>Atheliaceae</taxon>
        <taxon>Athelia</taxon>
    </lineage>
</organism>